<dbReference type="AlphaFoldDB" id="A0A644Y9K6"/>
<protein>
    <submittedName>
        <fullName evidence="1">Uncharacterized protein</fullName>
    </submittedName>
</protein>
<evidence type="ECO:0000313" key="1">
    <source>
        <dbReference type="EMBL" id="MPM25246.1"/>
    </source>
</evidence>
<gene>
    <name evidence="1" type="ORF">SDC9_71736</name>
</gene>
<dbReference type="EMBL" id="VSSQ01004450">
    <property type="protein sequence ID" value="MPM25246.1"/>
    <property type="molecule type" value="Genomic_DNA"/>
</dbReference>
<organism evidence="1">
    <name type="scientific">bioreactor metagenome</name>
    <dbReference type="NCBI Taxonomy" id="1076179"/>
    <lineage>
        <taxon>unclassified sequences</taxon>
        <taxon>metagenomes</taxon>
        <taxon>ecological metagenomes</taxon>
    </lineage>
</organism>
<name>A0A644Y9K6_9ZZZZ</name>
<sequence>METDPGRVPVNKEVLLGEPFAIPVLVPDYSANIYE</sequence>
<reference evidence="1" key="1">
    <citation type="submission" date="2019-08" db="EMBL/GenBank/DDBJ databases">
        <authorList>
            <person name="Kucharzyk K."/>
            <person name="Murdoch R.W."/>
            <person name="Higgins S."/>
            <person name="Loffler F."/>
        </authorList>
    </citation>
    <scope>NUCLEOTIDE SEQUENCE</scope>
</reference>
<proteinExistence type="predicted"/>
<comment type="caution">
    <text evidence="1">The sequence shown here is derived from an EMBL/GenBank/DDBJ whole genome shotgun (WGS) entry which is preliminary data.</text>
</comment>
<accession>A0A644Y9K6</accession>